<accession>A0A814DSY5</accession>
<proteinExistence type="predicted"/>
<keyword evidence="3" id="KW-1185">Reference proteome</keyword>
<dbReference type="Proteomes" id="UP000663852">
    <property type="component" value="Unassembled WGS sequence"/>
</dbReference>
<gene>
    <name evidence="1" type="ORF">EDS130_LOCUS12637</name>
    <name evidence="2" type="ORF">XAT740_LOCUS19790</name>
</gene>
<evidence type="ECO:0000313" key="2">
    <source>
        <dbReference type="EMBL" id="CAF1128865.1"/>
    </source>
</evidence>
<dbReference type="EMBL" id="CAJNOJ010000048">
    <property type="protein sequence ID" value="CAF0956877.1"/>
    <property type="molecule type" value="Genomic_DNA"/>
</dbReference>
<dbReference type="OrthoDB" id="9981477at2759"/>
<name>A0A814DSY5_ADIRI</name>
<dbReference type="AlphaFoldDB" id="A0A814DSY5"/>
<evidence type="ECO:0000313" key="3">
    <source>
        <dbReference type="Proteomes" id="UP000663828"/>
    </source>
</evidence>
<dbReference type="EMBL" id="CAJNOR010001361">
    <property type="protein sequence ID" value="CAF1128865.1"/>
    <property type="molecule type" value="Genomic_DNA"/>
</dbReference>
<protein>
    <submittedName>
        <fullName evidence="1">Uncharacterized protein</fullName>
    </submittedName>
</protein>
<evidence type="ECO:0000313" key="4">
    <source>
        <dbReference type="Proteomes" id="UP000663852"/>
    </source>
</evidence>
<organism evidence="1 4">
    <name type="scientific">Adineta ricciae</name>
    <name type="common">Rotifer</name>
    <dbReference type="NCBI Taxonomy" id="249248"/>
    <lineage>
        <taxon>Eukaryota</taxon>
        <taxon>Metazoa</taxon>
        <taxon>Spiralia</taxon>
        <taxon>Gnathifera</taxon>
        <taxon>Rotifera</taxon>
        <taxon>Eurotatoria</taxon>
        <taxon>Bdelloidea</taxon>
        <taxon>Adinetida</taxon>
        <taxon>Adinetidae</taxon>
        <taxon>Adineta</taxon>
    </lineage>
</organism>
<sequence>MLIYNHIEHYNINSEVSLRDAFQWKFDHYSSSSWELSWLNNISILQDKVCETLLRPNEIKRSIQALSSIIEFHKEIFHQYLQSNKYDEIFSKICYRSPLNQIVCQYIEPLVGLLRDPLTICEYDNIPSNLQIDEEAAMQSKRFFLLGPSAPYQNYQTPSKIIAPWLYRQGSQKILFDIGCSLFTGTTNETGSSSLTGARWFYEYFRSHSLHFDRIIAFDRANYPPHVYWKQIPADLMGILTYISVGVESNGKYNPWNILKTIAKRDDYVLIKLDIDTPTLEMELVEQLIKNTSISSLIDEMFFEMHVTVKEMKPYWTEPPGELKDTYKLFKKLRQMGIRMHSWP</sequence>
<dbReference type="Proteomes" id="UP000663828">
    <property type="component" value="Unassembled WGS sequence"/>
</dbReference>
<comment type="caution">
    <text evidence="1">The sequence shown here is derived from an EMBL/GenBank/DDBJ whole genome shotgun (WGS) entry which is preliminary data.</text>
</comment>
<evidence type="ECO:0000313" key="1">
    <source>
        <dbReference type="EMBL" id="CAF0956877.1"/>
    </source>
</evidence>
<reference evidence="1" key="1">
    <citation type="submission" date="2021-02" db="EMBL/GenBank/DDBJ databases">
        <authorList>
            <person name="Nowell W R."/>
        </authorList>
    </citation>
    <scope>NUCLEOTIDE SEQUENCE</scope>
</reference>